<dbReference type="PANTHER" id="PTHR33643">
    <property type="entry name" value="UREASE ACCESSORY PROTEIN D"/>
    <property type="match status" value="1"/>
</dbReference>
<keyword evidence="4" id="KW-1185">Reference proteome</keyword>
<organism evidence="3 4">
    <name type="scientific">Pisum sativum</name>
    <name type="common">Garden pea</name>
    <name type="synonym">Lathyrus oleraceus</name>
    <dbReference type="NCBI Taxonomy" id="3888"/>
    <lineage>
        <taxon>Eukaryota</taxon>
        <taxon>Viridiplantae</taxon>
        <taxon>Streptophyta</taxon>
        <taxon>Embryophyta</taxon>
        <taxon>Tracheophyta</taxon>
        <taxon>Spermatophyta</taxon>
        <taxon>Magnoliopsida</taxon>
        <taxon>eudicotyledons</taxon>
        <taxon>Gunneridae</taxon>
        <taxon>Pentapetalae</taxon>
        <taxon>rosids</taxon>
        <taxon>fabids</taxon>
        <taxon>Fabales</taxon>
        <taxon>Fabaceae</taxon>
        <taxon>Papilionoideae</taxon>
        <taxon>50 kb inversion clade</taxon>
        <taxon>NPAAA clade</taxon>
        <taxon>Hologalegina</taxon>
        <taxon>IRL clade</taxon>
        <taxon>Fabeae</taxon>
        <taxon>Lathyrus</taxon>
    </lineage>
</organism>
<accession>A0A9D5A658</accession>
<dbReference type="EMBL" id="JAMSHJ010000006">
    <property type="protein sequence ID" value="KAI5396909.1"/>
    <property type="molecule type" value="Genomic_DNA"/>
</dbReference>
<dbReference type="GO" id="GO:0043419">
    <property type="term" value="P:urea catabolic process"/>
    <property type="evidence" value="ECO:0007669"/>
    <property type="project" value="EnsemblPlants"/>
</dbReference>
<keyword evidence="2" id="KW-0143">Chaperone</keyword>
<evidence type="ECO:0000313" key="3">
    <source>
        <dbReference type="EMBL" id="KAI5396909.1"/>
    </source>
</evidence>
<dbReference type="HAMAP" id="MF_01384">
    <property type="entry name" value="UreD"/>
    <property type="match status" value="1"/>
</dbReference>
<evidence type="ECO:0000256" key="1">
    <source>
        <dbReference type="ARBA" id="ARBA00007177"/>
    </source>
</evidence>
<dbReference type="Gramene" id="Psat06G0294400-T1">
    <property type="protein sequence ID" value="KAI5396909.1"/>
    <property type="gene ID" value="KIW84_062944"/>
</dbReference>
<comment type="caution">
    <text evidence="3">The sequence shown here is derived from an EMBL/GenBank/DDBJ whole genome shotgun (WGS) entry which is preliminary data.</text>
</comment>
<dbReference type="InterPro" id="IPR002669">
    <property type="entry name" value="UreD"/>
</dbReference>
<evidence type="ECO:0008006" key="5">
    <source>
        <dbReference type="Google" id="ProtNLM"/>
    </source>
</evidence>
<dbReference type="PANTHER" id="PTHR33643:SF1">
    <property type="entry name" value="UREASE ACCESSORY PROTEIN D"/>
    <property type="match status" value="1"/>
</dbReference>
<dbReference type="GO" id="GO:0150006">
    <property type="term" value="C:urease activator complex"/>
    <property type="evidence" value="ECO:0007669"/>
    <property type="project" value="EnsemblPlants"/>
</dbReference>
<evidence type="ECO:0000256" key="2">
    <source>
        <dbReference type="ARBA" id="ARBA00023186"/>
    </source>
</evidence>
<dbReference type="Proteomes" id="UP001058974">
    <property type="component" value="Chromosome 6"/>
</dbReference>
<dbReference type="GO" id="GO:0018237">
    <property type="term" value="F:urease activator activity"/>
    <property type="evidence" value="ECO:0007669"/>
    <property type="project" value="EnsemblPlants"/>
</dbReference>
<reference evidence="3 4" key="1">
    <citation type="journal article" date="2022" name="Nat. Genet.">
        <title>Improved pea reference genome and pan-genome highlight genomic features and evolutionary characteristics.</title>
        <authorList>
            <person name="Yang T."/>
            <person name="Liu R."/>
            <person name="Luo Y."/>
            <person name="Hu S."/>
            <person name="Wang D."/>
            <person name="Wang C."/>
            <person name="Pandey M.K."/>
            <person name="Ge S."/>
            <person name="Xu Q."/>
            <person name="Li N."/>
            <person name="Li G."/>
            <person name="Huang Y."/>
            <person name="Saxena R.K."/>
            <person name="Ji Y."/>
            <person name="Li M."/>
            <person name="Yan X."/>
            <person name="He Y."/>
            <person name="Liu Y."/>
            <person name="Wang X."/>
            <person name="Xiang C."/>
            <person name="Varshney R.K."/>
            <person name="Ding H."/>
            <person name="Gao S."/>
            <person name="Zong X."/>
        </authorList>
    </citation>
    <scope>NUCLEOTIDE SEQUENCE [LARGE SCALE GENOMIC DNA]</scope>
    <source>
        <strain evidence="3 4">cv. Zhongwan 6</strain>
    </source>
</reference>
<dbReference type="GO" id="GO:0016151">
    <property type="term" value="F:nickel cation binding"/>
    <property type="evidence" value="ECO:0007669"/>
    <property type="project" value="InterPro"/>
</dbReference>
<sequence>MFYIFFLSYFNKHYYCWRGVSTTDSVHLTLLLVFNNQYNKKMSHGEEDKENSVVVEKVGGRSSITSCLSRYPIKFISPKKVGPSNIDAVWVYILNYGGGIVSGDHISCKFSVGDACTMVLTTQGSTKVYKSVGSKCSHQILEARVGSNALLAIIPDPVTCFSTARYYQKQVFTVSSDSNLVIVDWITSGRHESGEKWDFDLYRSTNNIFFDDGQPLFLDTMLLEKDSFGRVKEHMLDYQVIAMIVLLGPKMQFIQNLVQDNVKRIMTEQLQNPSAALSHQKSKADFFMTKPSLVASCSVFGPKKIGLIVRVASVTTESVYKFLRHQLAPLEPMIGVPPYR</sequence>
<dbReference type="AlphaFoldDB" id="A0A9D5A658"/>
<gene>
    <name evidence="3" type="ORF">KIW84_062944</name>
</gene>
<dbReference type="Pfam" id="PF01774">
    <property type="entry name" value="UreD"/>
    <property type="match status" value="1"/>
</dbReference>
<name>A0A9D5A658_PEA</name>
<proteinExistence type="inferred from homology"/>
<dbReference type="GO" id="GO:0051604">
    <property type="term" value="P:protein maturation"/>
    <property type="evidence" value="ECO:0007669"/>
    <property type="project" value="EnsemblPlants"/>
</dbReference>
<evidence type="ECO:0000313" key="4">
    <source>
        <dbReference type="Proteomes" id="UP001058974"/>
    </source>
</evidence>
<protein>
    <recommendedName>
        <fullName evidence="5">Urease accessory protein D</fullName>
    </recommendedName>
</protein>
<comment type="similarity">
    <text evidence="1">Belongs to the UreD family.</text>
</comment>